<dbReference type="Pfam" id="PF21365">
    <property type="entry name" value="Glyco_hydro_31_3rd"/>
    <property type="match status" value="1"/>
</dbReference>
<evidence type="ECO:0000256" key="4">
    <source>
        <dbReference type="ARBA" id="ARBA00012744"/>
    </source>
</evidence>
<dbReference type="PANTHER" id="PTHR22762:SF67">
    <property type="entry name" value="ALPHA_BETA-GLUCOSIDASE AGDC-RELATED"/>
    <property type="match status" value="1"/>
</dbReference>
<evidence type="ECO:0000256" key="12">
    <source>
        <dbReference type="ARBA" id="ARBA00023326"/>
    </source>
</evidence>
<dbReference type="STRING" id="215250.A0A316YFY8"/>
<keyword evidence="6 16" id="KW-0732">Signal</keyword>
<dbReference type="SUPFAM" id="SSF74650">
    <property type="entry name" value="Galactose mutarotase-like"/>
    <property type="match status" value="1"/>
</dbReference>
<dbReference type="Proteomes" id="UP000245768">
    <property type="component" value="Unassembled WGS sequence"/>
</dbReference>
<evidence type="ECO:0000256" key="14">
    <source>
        <dbReference type="RuleBase" id="RU361185"/>
    </source>
</evidence>
<proteinExistence type="inferred from homology"/>
<feature type="domain" description="Glycosyl hydrolase family 31 C-terminal" evidence="19">
    <location>
        <begin position="697"/>
        <end position="785"/>
    </location>
</feature>
<dbReference type="Gene3D" id="3.20.20.80">
    <property type="entry name" value="Glycosidases"/>
    <property type="match status" value="1"/>
</dbReference>
<keyword evidence="7 14" id="KW-0378">Hydrolase</keyword>
<dbReference type="Gene3D" id="2.60.40.1760">
    <property type="entry name" value="glycosyl hydrolase (family 31)"/>
    <property type="match status" value="1"/>
</dbReference>
<protein>
    <recommendedName>
        <fullName evidence="4">beta-glucosidase</fullName>
        <ecNumber evidence="4">3.2.1.21</ecNumber>
    </recommendedName>
</protein>
<dbReference type="CDD" id="cd14752">
    <property type="entry name" value="GH31_N"/>
    <property type="match status" value="1"/>
</dbReference>
<evidence type="ECO:0000259" key="19">
    <source>
        <dbReference type="Pfam" id="PF21365"/>
    </source>
</evidence>
<evidence type="ECO:0000256" key="5">
    <source>
        <dbReference type="ARBA" id="ARBA00022525"/>
    </source>
</evidence>
<evidence type="ECO:0000256" key="1">
    <source>
        <dbReference type="ARBA" id="ARBA00000448"/>
    </source>
</evidence>
<dbReference type="InterPro" id="IPR025887">
    <property type="entry name" value="Glyco_hydro_31_N_dom"/>
</dbReference>
<name>A0A316YFY8_9BASI</name>
<dbReference type="GO" id="GO:0008422">
    <property type="term" value="F:beta-glucosidase activity"/>
    <property type="evidence" value="ECO:0007669"/>
    <property type="project" value="UniProtKB-EC"/>
</dbReference>
<dbReference type="GeneID" id="37046435"/>
<evidence type="ECO:0000256" key="8">
    <source>
        <dbReference type="ARBA" id="ARBA00023180"/>
    </source>
</evidence>
<evidence type="ECO:0000259" key="17">
    <source>
        <dbReference type="Pfam" id="PF01055"/>
    </source>
</evidence>
<keyword evidence="5" id="KW-0964">Secreted</keyword>
<keyword evidence="8" id="KW-0325">Glycoprotein</keyword>
<dbReference type="InterPro" id="IPR013780">
    <property type="entry name" value="Glyco_hydro_b"/>
</dbReference>
<evidence type="ECO:0000313" key="21">
    <source>
        <dbReference type="Proteomes" id="UP000245768"/>
    </source>
</evidence>
<dbReference type="GO" id="GO:0000272">
    <property type="term" value="P:polysaccharide catabolic process"/>
    <property type="evidence" value="ECO:0007669"/>
    <property type="project" value="UniProtKB-KW"/>
</dbReference>
<evidence type="ECO:0000256" key="6">
    <source>
        <dbReference type="ARBA" id="ARBA00022729"/>
    </source>
</evidence>
<comment type="subcellular location">
    <subcellularLocation>
        <location evidence="2">Secreted</location>
    </subcellularLocation>
</comment>
<evidence type="ECO:0000256" key="2">
    <source>
        <dbReference type="ARBA" id="ARBA00004613"/>
    </source>
</evidence>
<dbReference type="GO" id="GO:0030246">
    <property type="term" value="F:carbohydrate binding"/>
    <property type="evidence" value="ECO:0007669"/>
    <property type="project" value="InterPro"/>
</dbReference>
<dbReference type="Pfam" id="PF13802">
    <property type="entry name" value="Gal_mutarotas_2"/>
    <property type="match status" value="1"/>
</dbReference>
<evidence type="ECO:0000256" key="7">
    <source>
        <dbReference type="ARBA" id="ARBA00022801"/>
    </source>
</evidence>
<dbReference type="RefSeq" id="XP_025374736.1">
    <property type="nucleotide sequence ID" value="XM_025524519.1"/>
</dbReference>
<keyword evidence="9" id="KW-0119">Carbohydrate metabolism</keyword>
<dbReference type="InterPro" id="IPR048395">
    <property type="entry name" value="Glyco_hydro_31_C"/>
</dbReference>
<comment type="function">
    <text evidence="13">Glucosidase involved in the degradation of cellulosic biomass. Has both alpha- and beta-glucosidase activity.</text>
</comment>
<evidence type="ECO:0000313" key="20">
    <source>
        <dbReference type="EMBL" id="PWN87538.1"/>
    </source>
</evidence>
<evidence type="ECO:0000256" key="16">
    <source>
        <dbReference type="SAM" id="SignalP"/>
    </source>
</evidence>
<evidence type="ECO:0000256" key="15">
    <source>
        <dbReference type="SAM" id="MobiDB-lite"/>
    </source>
</evidence>
<feature type="domain" description="Glycoside hydrolase family 31 TIM barrel" evidence="17">
    <location>
        <begin position="291"/>
        <end position="689"/>
    </location>
</feature>
<sequence length="909" mass="102659">MRFHLGVGLTALVGLTSAVSVSKREAGQGTEELVFKHITSPVSHTANVDACNGYSMSDVSTSDHGLTATLQLIGEPCNAYGNDIETLTLKVGYETEDRLHVTIADTEGKQYQVPEDVVQRPKHSRVEKGKAKLRFEFQEQPFSFRVLRVEDEEVLFDTQDSKLIFEDQYLHLATKIPEDANLYGLGQHNDAFKLATNNYTRTLWNRDAFGIPPGSNVYGSHPIYQEHRRSSSSGNYLTHGVALLNSHGMKVDVDDGKLSYNVLGGVLDLYFFAGPKPSRITEQLHEVVGLPVTPPYWGLGLHQCRYGSGDWIEIAQTIANYSEAGIPLETQWTDIDYMDRRAIFSTSPSLYPRQLLKQVIDVLHHNNQHYVVMVDPATAVRDYGAYDRGNDLDVFLKRHDGSGAVHQNVVWPGRAAYPDWFHPNTSQWWVDEFKTFFNKDTGVDIDALWIDMNEPAGFLPYVEANPDRIAQEQDAPPRPPTTRASPYEVPGFPATSPKTKRAGGWAFVNEKLLNGDGSINHDGVSSNLSDFTARTDLTHYGGIREYAVHNLYGLMMSKASREAMLARRPNKKALILTRSTFLGSGRYTSHWHGDNLSTWDHYRWAIRLMLGYSIYGMPMNGGDICGFGGNTTETLCARWAMAAILHPFYRNHNNIDGRPQEFYRWNLTTQAAKRAMDIRYRLLDAYYTAFHHAQTKGTPVVQPLFWNFGQDVETFGVETQYMAMDKILVSPVTDENSTSVHMYLPKDTQWYKFDSWTPVQGQGWTDIENVDYDEVPMHLIGGSILPLRNESAMTTKDVRQKDFVIIVAPDDEGQAKGDLYIDDGESEEVGEQFTYIEMHFNGHHLVVQDDGHYDAAYPVKVDRILFLNQTKQRQVIGTDGAETNYDEESKVLTVTLQSELRPGTRIELQ</sequence>
<dbReference type="InterPro" id="IPR011013">
    <property type="entry name" value="Gal_mutarotase_sf_dom"/>
</dbReference>
<dbReference type="EMBL" id="KZ819640">
    <property type="protein sequence ID" value="PWN87538.1"/>
    <property type="molecule type" value="Genomic_DNA"/>
</dbReference>
<dbReference type="GO" id="GO:0071555">
    <property type="term" value="P:cell wall organization"/>
    <property type="evidence" value="ECO:0007669"/>
    <property type="project" value="UniProtKB-KW"/>
</dbReference>
<dbReference type="InterPro" id="IPR000322">
    <property type="entry name" value="Glyco_hydro_31_TIM"/>
</dbReference>
<keyword evidence="12" id="KW-0624">Polysaccharide degradation</keyword>
<gene>
    <name evidence="20" type="ORF">FA10DRAFT_297178</name>
</gene>
<evidence type="ECO:0000256" key="3">
    <source>
        <dbReference type="ARBA" id="ARBA00007806"/>
    </source>
</evidence>
<feature type="signal peptide" evidence="16">
    <location>
        <begin position="1"/>
        <end position="18"/>
    </location>
</feature>
<evidence type="ECO:0000256" key="13">
    <source>
        <dbReference type="ARBA" id="ARBA00025512"/>
    </source>
</evidence>
<feature type="region of interest" description="Disordered" evidence="15">
    <location>
        <begin position="471"/>
        <end position="498"/>
    </location>
</feature>
<organism evidence="20 21">
    <name type="scientific">Acaromyces ingoldii</name>
    <dbReference type="NCBI Taxonomy" id="215250"/>
    <lineage>
        <taxon>Eukaryota</taxon>
        <taxon>Fungi</taxon>
        <taxon>Dikarya</taxon>
        <taxon>Basidiomycota</taxon>
        <taxon>Ustilaginomycotina</taxon>
        <taxon>Exobasidiomycetes</taxon>
        <taxon>Exobasidiales</taxon>
        <taxon>Cryptobasidiaceae</taxon>
        <taxon>Acaromyces</taxon>
    </lineage>
</organism>
<dbReference type="InterPro" id="IPR017853">
    <property type="entry name" value="GH"/>
</dbReference>
<evidence type="ECO:0000259" key="18">
    <source>
        <dbReference type="Pfam" id="PF13802"/>
    </source>
</evidence>
<dbReference type="GO" id="GO:0005576">
    <property type="term" value="C:extracellular region"/>
    <property type="evidence" value="ECO:0007669"/>
    <property type="project" value="UniProtKB-SubCell"/>
</dbReference>
<dbReference type="OrthoDB" id="5839090at2759"/>
<feature type="chain" id="PRO_5016326898" description="beta-glucosidase" evidence="16">
    <location>
        <begin position="19"/>
        <end position="909"/>
    </location>
</feature>
<accession>A0A316YFY8</accession>
<comment type="catalytic activity">
    <reaction evidence="1">
        <text>Hydrolysis of terminal, non-reducing beta-D-glucosyl residues with release of beta-D-glucose.</text>
        <dbReference type="EC" id="3.2.1.21"/>
    </reaction>
</comment>
<keyword evidence="10 14" id="KW-0326">Glycosidase</keyword>
<dbReference type="InParanoid" id="A0A316YFY8"/>
<dbReference type="Pfam" id="PF01055">
    <property type="entry name" value="Glyco_hydro_31_2nd"/>
    <property type="match status" value="1"/>
</dbReference>
<keyword evidence="11" id="KW-0961">Cell wall biogenesis/degradation</keyword>
<comment type="similarity">
    <text evidence="3 14">Belongs to the glycosyl hydrolase 31 family.</text>
</comment>
<dbReference type="SUPFAM" id="SSF51445">
    <property type="entry name" value="(Trans)glycosidases"/>
    <property type="match status" value="1"/>
</dbReference>
<dbReference type="CDD" id="cd06602">
    <property type="entry name" value="GH31_MGAM_SI_GAA"/>
    <property type="match status" value="1"/>
</dbReference>
<dbReference type="Gene3D" id="2.60.40.1180">
    <property type="entry name" value="Golgi alpha-mannosidase II"/>
    <property type="match status" value="2"/>
</dbReference>
<dbReference type="PANTHER" id="PTHR22762">
    <property type="entry name" value="ALPHA-GLUCOSIDASE"/>
    <property type="match status" value="1"/>
</dbReference>
<feature type="domain" description="Glycoside hydrolase family 31 N-terminal" evidence="18">
    <location>
        <begin position="109"/>
        <end position="252"/>
    </location>
</feature>
<dbReference type="AlphaFoldDB" id="A0A316YFY8"/>
<dbReference type="SUPFAM" id="SSF51011">
    <property type="entry name" value="Glycosyl hydrolase domain"/>
    <property type="match status" value="1"/>
</dbReference>
<reference evidence="20 21" key="1">
    <citation type="journal article" date="2018" name="Mol. Biol. Evol.">
        <title>Broad Genomic Sampling Reveals a Smut Pathogenic Ancestry of the Fungal Clade Ustilaginomycotina.</title>
        <authorList>
            <person name="Kijpornyongpan T."/>
            <person name="Mondo S.J."/>
            <person name="Barry K."/>
            <person name="Sandor L."/>
            <person name="Lee J."/>
            <person name="Lipzen A."/>
            <person name="Pangilinan J."/>
            <person name="LaButti K."/>
            <person name="Hainaut M."/>
            <person name="Henrissat B."/>
            <person name="Grigoriev I.V."/>
            <person name="Spatafora J.W."/>
            <person name="Aime M.C."/>
        </authorList>
    </citation>
    <scope>NUCLEOTIDE SEQUENCE [LARGE SCALE GENOMIC DNA]</scope>
    <source>
        <strain evidence="20 21">MCA 4198</strain>
    </source>
</reference>
<evidence type="ECO:0000256" key="9">
    <source>
        <dbReference type="ARBA" id="ARBA00023277"/>
    </source>
</evidence>
<dbReference type="EC" id="3.2.1.21" evidence="4"/>
<keyword evidence="21" id="KW-1185">Reference proteome</keyword>
<evidence type="ECO:0000256" key="10">
    <source>
        <dbReference type="ARBA" id="ARBA00023295"/>
    </source>
</evidence>
<evidence type="ECO:0000256" key="11">
    <source>
        <dbReference type="ARBA" id="ARBA00023316"/>
    </source>
</evidence>